<organism evidence="1">
    <name type="scientific">viral metagenome</name>
    <dbReference type="NCBI Taxonomy" id="1070528"/>
    <lineage>
        <taxon>unclassified sequences</taxon>
        <taxon>metagenomes</taxon>
        <taxon>organismal metagenomes</taxon>
    </lineage>
</organism>
<protein>
    <submittedName>
        <fullName evidence="1">Uncharacterized protein</fullName>
    </submittedName>
</protein>
<dbReference type="EMBL" id="MN738820">
    <property type="protein sequence ID" value="QHT37781.1"/>
    <property type="molecule type" value="Genomic_DNA"/>
</dbReference>
<sequence>MKMRKNKDRDLFDKFEKYSLENDNEKKNKVLFDIYKSLKFKRQNETNINTNTNYHDVTILPVDFTKMVEDMDTEHIMTNLKGNIPRAPQVEEEIIEESFEGYLRSEFYKIIEENGKINGKNLIYFEAFYEWKKTKGIVFEKHEIREMFADVIGTKYICDLMEFIKLNHFIDERNAADF</sequence>
<reference evidence="1" key="1">
    <citation type="journal article" date="2020" name="Nature">
        <title>Giant virus diversity and host interactions through global metagenomics.</title>
        <authorList>
            <person name="Schulz F."/>
            <person name="Roux S."/>
            <person name="Paez-Espino D."/>
            <person name="Jungbluth S."/>
            <person name="Walsh D.A."/>
            <person name="Denef V.J."/>
            <person name="McMahon K.D."/>
            <person name="Konstantinidis K.T."/>
            <person name="Eloe-Fadrosh E.A."/>
            <person name="Kyrpides N.C."/>
            <person name="Woyke T."/>
        </authorList>
    </citation>
    <scope>NUCLEOTIDE SEQUENCE</scope>
    <source>
        <strain evidence="1">GVMAG-S-ERX556049-19</strain>
    </source>
</reference>
<proteinExistence type="predicted"/>
<accession>A0A6C0FAA3</accession>
<name>A0A6C0FAA3_9ZZZZ</name>
<dbReference type="AlphaFoldDB" id="A0A6C0FAA3"/>
<evidence type="ECO:0000313" key="1">
    <source>
        <dbReference type="EMBL" id="QHT37781.1"/>
    </source>
</evidence>